<dbReference type="InterPro" id="IPR043502">
    <property type="entry name" value="DNA/RNA_pol_sf"/>
</dbReference>
<dbReference type="AlphaFoldDB" id="A0A5B6VXQ7"/>
<reference evidence="4" key="1">
    <citation type="journal article" date="2019" name="Plant Biotechnol. J.">
        <title>Genome sequencing of the Australian wild diploid species Gossypium australe highlights disease resistance and delayed gland morphogenesis.</title>
        <authorList>
            <person name="Cai Y."/>
            <person name="Cai X."/>
            <person name="Wang Q."/>
            <person name="Wang P."/>
            <person name="Zhang Y."/>
            <person name="Cai C."/>
            <person name="Xu Y."/>
            <person name="Wang K."/>
            <person name="Zhou Z."/>
            <person name="Wang C."/>
            <person name="Geng S."/>
            <person name="Li B."/>
            <person name="Dong Q."/>
            <person name="Hou Y."/>
            <person name="Wang H."/>
            <person name="Ai P."/>
            <person name="Liu Z."/>
            <person name="Yi F."/>
            <person name="Sun M."/>
            <person name="An G."/>
            <person name="Cheng J."/>
            <person name="Zhang Y."/>
            <person name="Shi Q."/>
            <person name="Xie Y."/>
            <person name="Shi X."/>
            <person name="Chang Y."/>
            <person name="Huang F."/>
            <person name="Chen Y."/>
            <person name="Hong S."/>
            <person name="Mi L."/>
            <person name="Sun Q."/>
            <person name="Zhang L."/>
            <person name="Zhou B."/>
            <person name="Peng R."/>
            <person name="Zhang X."/>
            <person name="Liu F."/>
        </authorList>
    </citation>
    <scope>NUCLEOTIDE SEQUENCE [LARGE SCALE GENOMIC DNA]</scope>
    <source>
        <strain evidence="4">cv. PA1801</strain>
    </source>
</reference>
<sequence length="491" mass="56299">MMNAWYTEFIAPQVVEIVKREKPPVDRIRKQRVEKFLASKDDNSKRAEFWLENIIRVFHELSCTPDECMKCVVSLLRDSAYQLWNTLVSVVPRERVPWEFFQEEFKKYISQRFIDQKWKEFLELKQGKMSVTEYEREFVKLSKYARERVSTEAIMCKTFEDGLNEDIKLFVDVLELKELVVPVDRACKAEELSRDFSARLATSARQFPKLVEKDKVQSARAGSNNRGRQQRNPGSGASSKGTPREQAARPEGRAPAWTYVIHAREEASSPDVITGTFSLHDTNVVALIDPGYTHSYICMKLVSSMSIPANLMLLPFDEFDIILGMDWLTTHDATVNCGKKYIEMRCENGNTLCVESDEKDRSPVVISHMSAQRYVRKGYEAYLAFVMNVKEAELKIESVPIVCKYPDVFPEEFLGLPPVREVEFGIELAPGTVPISIAAYKMAQTELKELKAQLQELTDKGLARPSCFTWGAPVLFVKKKDGSMRLCLDYR</sequence>
<evidence type="ECO:0000259" key="2">
    <source>
        <dbReference type="Pfam" id="PF03732"/>
    </source>
</evidence>
<organism evidence="3 4">
    <name type="scientific">Gossypium australe</name>
    <dbReference type="NCBI Taxonomy" id="47621"/>
    <lineage>
        <taxon>Eukaryota</taxon>
        <taxon>Viridiplantae</taxon>
        <taxon>Streptophyta</taxon>
        <taxon>Embryophyta</taxon>
        <taxon>Tracheophyta</taxon>
        <taxon>Spermatophyta</taxon>
        <taxon>Magnoliopsida</taxon>
        <taxon>eudicotyledons</taxon>
        <taxon>Gunneridae</taxon>
        <taxon>Pentapetalae</taxon>
        <taxon>rosids</taxon>
        <taxon>malvids</taxon>
        <taxon>Malvales</taxon>
        <taxon>Malvaceae</taxon>
        <taxon>Malvoideae</taxon>
        <taxon>Gossypium</taxon>
    </lineage>
</organism>
<keyword evidence="4" id="KW-1185">Reference proteome</keyword>
<gene>
    <name evidence="3" type="ORF">EPI10_024030</name>
</gene>
<name>A0A5B6VXQ7_9ROSI</name>
<evidence type="ECO:0000313" key="4">
    <source>
        <dbReference type="Proteomes" id="UP000325315"/>
    </source>
</evidence>
<dbReference type="InterPro" id="IPR021109">
    <property type="entry name" value="Peptidase_aspartic_dom_sf"/>
</dbReference>
<dbReference type="InterPro" id="IPR032567">
    <property type="entry name" value="RTL1-rel"/>
</dbReference>
<evidence type="ECO:0000313" key="3">
    <source>
        <dbReference type="EMBL" id="KAA3473668.1"/>
    </source>
</evidence>
<dbReference type="EMBL" id="SMMG02000005">
    <property type="protein sequence ID" value="KAA3473668.1"/>
    <property type="molecule type" value="Genomic_DNA"/>
</dbReference>
<dbReference type="PANTHER" id="PTHR15503">
    <property type="entry name" value="LDOC1 RELATED"/>
    <property type="match status" value="1"/>
</dbReference>
<accession>A0A5B6VXQ7</accession>
<dbReference type="PANTHER" id="PTHR15503:SF45">
    <property type="entry name" value="RNA-DIRECTED DNA POLYMERASE HOMOLOG"/>
    <property type="match status" value="1"/>
</dbReference>
<dbReference type="Proteomes" id="UP000325315">
    <property type="component" value="Unassembled WGS sequence"/>
</dbReference>
<protein>
    <submittedName>
        <fullName evidence="3">DNA/RNA polymerases superfamily protein</fullName>
    </submittedName>
</protein>
<feature type="domain" description="Retrotransposon gag" evidence="2">
    <location>
        <begin position="71"/>
        <end position="165"/>
    </location>
</feature>
<feature type="compositionally biased region" description="Basic and acidic residues" evidence="1">
    <location>
        <begin position="242"/>
        <end position="251"/>
    </location>
</feature>
<dbReference type="Pfam" id="PF03732">
    <property type="entry name" value="Retrotrans_gag"/>
    <property type="match status" value="1"/>
</dbReference>
<feature type="compositionally biased region" description="Polar residues" evidence="1">
    <location>
        <begin position="220"/>
        <end position="241"/>
    </location>
</feature>
<dbReference type="OrthoDB" id="1103857at2759"/>
<dbReference type="Pfam" id="PF08284">
    <property type="entry name" value="RVP_2"/>
    <property type="match status" value="1"/>
</dbReference>
<dbReference type="Gene3D" id="2.40.70.10">
    <property type="entry name" value="Acid Proteases"/>
    <property type="match status" value="1"/>
</dbReference>
<proteinExistence type="predicted"/>
<evidence type="ECO:0000256" key="1">
    <source>
        <dbReference type="SAM" id="MobiDB-lite"/>
    </source>
</evidence>
<dbReference type="Gene3D" id="3.10.10.10">
    <property type="entry name" value="HIV Type 1 Reverse Transcriptase, subunit A, domain 1"/>
    <property type="match status" value="1"/>
</dbReference>
<comment type="caution">
    <text evidence="3">The sequence shown here is derived from an EMBL/GenBank/DDBJ whole genome shotgun (WGS) entry which is preliminary data.</text>
</comment>
<feature type="region of interest" description="Disordered" evidence="1">
    <location>
        <begin position="212"/>
        <end position="251"/>
    </location>
</feature>
<dbReference type="InterPro" id="IPR005162">
    <property type="entry name" value="Retrotrans_gag_dom"/>
</dbReference>
<dbReference type="SUPFAM" id="SSF56672">
    <property type="entry name" value="DNA/RNA polymerases"/>
    <property type="match status" value="1"/>
</dbReference>